<keyword evidence="1" id="KW-0732">Signal</keyword>
<dbReference type="Proteomes" id="UP000193118">
    <property type="component" value="Unassembled WGS sequence"/>
</dbReference>
<evidence type="ECO:0000256" key="1">
    <source>
        <dbReference type="SAM" id="SignalP"/>
    </source>
</evidence>
<dbReference type="GeneID" id="94580682"/>
<comment type="caution">
    <text evidence="2">The sequence shown here is derived from an EMBL/GenBank/DDBJ whole genome shotgun (WGS) entry which is preliminary data.</text>
</comment>
<dbReference type="EMBL" id="MTBO01000001">
    <property type="protein sequence ID" value="OSI18739.1"/>
    <property type="molecule type" value="Genomic_DNA"/>
</dbReference>
<keyword evidence="3" id="KW-1185">Reference proteome</keyword>
<feature type="chain" id="PRO_5012168443" description="Lipoprotein" evidence="1">
    <location>
        <begin position="23"/>
        <end position="187"/>
    </location>
</feature>
<organism evidence="2 3">
    <name type="scientific">Neisseria dentiae</name>
    <dbReference type="NCBI Taxonomy" id="194197"/>
    <lineage>
        <taxon>Bacteria</taxon>
        <taxon>Pseudomonadati</taxon>
        <taxon>Pseudomonadota</taxon>
        <taxon>Betaproteobacteria</taxon>
        <taxon>Neisseriales</taxon>
        <taxon>Neisseriaceae</taxon>
        <taxon>Neisseria</taxon>
    </lineage>
</organism>
<evidence type="ECO:0000313" key="2">
    <source>
        <dbReference type="EMBL" id="OSI18739.1"/>
    </source>
</evidence>
<dbReference type="OrthoDB" id="8617142at2"/>
<feature type="signal peptide" evidence="1">
    <location>
        <begin position="1"/>
        <end position="22"/>
    </location>
</feature>
<name>A0A1X3DFL2_9NEIS</name>
<accession>A0A1X3DFL2</accession>
<sequence length="187" mass="21733">MKLFTKKRIAFVLAIAAVLALAQCDLLRVWGSQDIGHHPEIDFPMGEGKQISYPVRSWIDKPYAMFLIIEYINYAKSIDYKTNKEIPFSFSTTCYRIENGKETVFFQRKYSKKDELYLGGGWALHEHKPHSPDSMTWSSGLGGFRLPYGTYRCDFKDTSTPEIKDYLKKAGVVRTFIVIWPYEPFIY</sequence>
<dbReference type="RefSeq" id="WP_085364750.1">
    <property type="nucleotide sequence ID" value="NZ_CAUJPZ010000009.1"/>
</dbReference>
<evidence type="ECO:0000313" key="3">
    <source>
        <dbReference type="Proteomes" id="UP000193118"/>
    </source>
</evidence>
<evidence type="ECO:0008006" key="4">
    <source>
        <dbReference type="Google" id="ProtNLM"/>
    </source>
</evidence>
<protein>
    <recommendedName>
        <fullName evidence="4">Lipoprotein</fullName>
    </recommendedName>
</protein>
<dbReference type="AlphaFoldDB" id="A0A1X3DFL2"/>
<gene>
    <name evidence="2" type="ORF">BWD09_00250</name>
</gene>
<proteinExistence type="predicted"/>
<reference evidence="3" key="1">
    <citation type="submission" date="2017-01" db="EMBL/GenBank/DDBJ databases">
        <authorList>
            <person name="Wolfgang W.J."/>
            <person name="Cole J."/>
            <person name="Wroblewski D."/>
            <person name="Mcginnis J."/>
            <person name="Musser K.A."/>
        </authorList>
    </citation>
    <scope>NUCLEOTIDE SEQUENCE [LARGE SCALE GENOMIC DNA]</scope>
    <source>
        <strain evidence="3">DSM 19151</strain>
    </source>
</reference>